<protein>
    <submittedName>
        <fullName evidence="1">Uncharacterized protein</fullName>
    </submittedName>
</protein>
<evidence type="ECO:0000313" key="1">
    <source>
        <dbReference type="EMBL" id="KAF6170966.1"/>
    </source>
</evidence>
<dbReference type="Proteomes" id="UP000541444">
    <property type="component" value="Unassembled WGS sequence"/>
</dbReference>
<evidence type="ECO:0000313" key="2">
    <source>
        <dbReference type="Proteomes" id="UP000541444"/>
    </source>
</evidence>
<reference evidence="1 2" key="1">
    <citation type="journal article" date="2020" name="IScience">
        <title>Genome Sequencing of the Endangered Kingdonia uniflora (Circaeasteraceae, Ranunculales) Reveals Potential Mechanisms of Evolutionary Specialization.</title>
        <authorList>
            <person name="Sun Y."/>
            <person name="Deng T."/>
            <person name="Zhang A."/>
            <person name="Moore M.J."/>
            <person name="Landis J.B."/>
            <person name="Lin N."/>
            <person name="Zhang H."/>
            <person name="Zhang X."/>
            <person name="Huang J."/>
            <person name="Zhang X."/>
            <person name="Sun H."/>
            <person name="Wang H."/>
        </authorList>
    </citation>
    <scope>NUCLEOTIDE SEQUENCE [LARGE SCALE GENOMIC DNA]</scope>
    <source>
        <strain evidence="1">TB1705</strain>
        <tissue evidence="1">Leaf</tissue>
    </source>
</reference>
<keyword evidence="2" id="KW-1185">Reference proteome</keyword>
<accession>A0A7J7NUW6</accession>
<feature type="non-terminal residue" evidence="1">
    <location>
        <position position="1"/>
    </location>
</feature>
<gene>
    <name evidence="1" type="ORF">GIB67_014783</name>
</gene>
<dbReference type="AlphaFoldDB" id="A0A7J7NUW6"/>
<proteinExistence type="predicted"/>
<dbReference type="EMBL" id="JACGCM010000554">
    <property type="protein sequence ID" value="KAF6170966.1"/>
    <property type="molecule type" value="Genomic_DNA"/>
</dbReference>
<organism evidence="1 2">
    <name type="scientific">Kingdonia uniflora</name>
    <dbReference type="NCBI Taxonomy" id="39325"/>
    <lineage>
        <taxon>Eukaryota</taxon>
        <taxon>Viridiplantae</taxon>
        <taxon>Streptophyta</taxon>
        <taxon>Embryophyta</taxon>
        <taxon>Tracheophyta</taxon>
        <taxon>Spermatophyta</taxon>
        <taxon>Magnoliopsida</taxon>
        <taxon>Ranunculales</taxon>
        <taxon>Circaeasteraceae</taxon>
        <taxon>Kingdonia</taxon>
    </lineage>
</organism>
<name>A0A7J7NUW6_9MAGN</name>
<sequence>RDYAAGIIEGTFSVFAYTEYIFDNPSRVSRIIRMSLKHPWVVCHWRATPVKMAGTRRPRVRVRRTVPYSAALRELYRRSRLGPCQLRSIFQKCLQKFDLIKPKRFFD</sequence>
<comment type="caution">
    <text evidence="1">The sequence shown here is derived from an EMBL/GenBank/DDBJ whole genome shotgun (WGS) entry which is preliminary data.</text>
</comment>